<comment type="similarity">
    <text evidence="2 8">Belongs to the Fmt family.</text>
</comment>
<dbReference type="GO" id="GO:0005829">
    <property type="term" value="C:cytosol"/>
    <property type="evidence" value="ECO:0007669"/>
    <property type="project" value="TreeGrafter"/>
</dbReference>
<evidence type="ECO:0000256" key="8">
    <source>
        <dbReference type="HAMAP-Rule" id="MF_00182"/>
    </source>
</evidence>
<evidence type="ECO:0000256" key="5">
    <source>
        <dbReference type="ARBA" id="ARBA00022679"/>
    </source>
</evidence>
<dbReference type="Gene3D" id="3.40.50.170">
    <property type="entry name" value="Formyl transferase, N-terminal domain"/>
    <property type="match status" value="1"/>
</dbReference>
<dbReference type="InterPro" id="IPR037022">
    <property type="entry name" value="Formyl_trans_C_sf"/>
</dbReference>
<dbReference type="Proteomes" id="UP000029488">
    <property type="component" value="Chromosome"/>
</dbReference>
<dbReference type="InterPro" id="IPR001555">
    <property type="entry name" value="GART_AS"/>
</dbReference>
<evidence type="ECO:0000256" key="1">
    <source>
        <dbReference type="ARBA" id="ARBA00002606"/>
    </source>
</evidence>
<dbReference type="InterPro" id="IPR005793">
    <property type="entry name" value="Formyl_trans_C"/>
</dbReference>
<evidence type="ECO:0000313" key="12">
    <source>
        <dbReference type="EMBL" id="ARU19511.1"/>
    </source>
</evidence>
<dbReference type="EMBL" id="CP020858">
    <property type="protein sequence ID" value="ARU19511.1"/>
    <property type="molecule type" value="Genomic_DNA"/>
</dbReference>
<dbReference type="InterPro" id="IPR011034">
    <property type="entry name" value="Formyl_transferase-like_C_sf"/>
</dbReference>
<dbReference type="Gene3D" id="3.10.25.10">
    <property type="entry name" value="Formyl transferase, C-terminal domain"/>
    <property type="match status" value="1"/>
</dbReference>
<evidence type="ECO:0000313" key="11">
    <source>
        <dbReference type="EMBL" id="AIR10355.1"/>
    </source>
</evidence>
<dbReference type="HAMAP" id="MF_00182">
    <property type="entry name" value="Formyl_trans"/>
    <property type="match status" value="1"/>
</dbReference>
<dbReference type="GO" id="GO:0004479">
    <property type="term" value="F:methionyl-tRNA formyltransferase activity"/>
    <property type="evidence" value="ECO:0007669"/>
    <property type="project" value="UniProtKB-UniRule"/>
</dbReference>
<protein>
    <recommendedName>
        <fullName evidence="4 8">Methionyl-tRNA formyltransferase</fullName>
        <ecNumber evidence="3 8">2.1.2.9</ecNumber>
    </recommendedName>
</protein>
<feature type="binding site" evidence="8">
    <location>
        <begin position="110"/>
        <end position="113"/>
    </location>
    <ligand>
        <name>(6S)-5,6,7,8-tetrahydrofolate</name>
        <dbReference type="ChEBI" id="CHEBI:57453"/>
    </ligand>
</feature>
<proteinExistence type="inferred from homology"/>
<evidence type="ECO:0000259" key="9">
    <source>
        <dbReference type="Pfam" id="PF00551"/>
    </source>
</evidence>
<dbReference type="EMBL" id="CP007646">
    <property type="protein sequence ID" value="AIR10355.1"/>
    <property type="molecule type" value="Genomic_DNA"/>
</dbReference>
<dbReference type="InterPro" id="IPR044135">
    <property type="entry name" value="Met-tRNA-FMT_C"/>
</dbReference>
<evidence type="ECO:0000256" key="7">
    <source>
        <dbReference type="ARBA" id="ARBA00048558"/>
    </source>
</evidence>
<dbReference type="InterPro" id="IPR005794">
    <property type="entry name" value="Fmt"/>
</dbReference>
<dbReference type="PANTHER" id="PTHR11138:SF5">
    <property type="entry name" value="METHIONYL-TRNA FORMYLTRANSFERASE, MITOCHONDRIAL"/>
    <property type="match status" value="1"/>
</dbReference>
<reference evidence="11 13" key="1">
    <citation type="journal article" date="2014" name="BMC Genomics">
        <title>Unusual genome complexity in Lactobacillus salivarius JCM1046.</title>
        <authorList>
            <person name="Raftis E.J."/>
            <person name="Forde B.M."/>
            <person name="Claesson M.J."/>
            <person name="O'Toole P.W."/>
        </authorList>
    </citation>
    <scope>NUCLEOTIDE SEQUENCE [LARGE SCALE GENOMIC DNA]</scope>
    <source>
        <strain evidence="11 13">JCM1046</strain>
    </source>
</reference>
<evidence type="ECO:0000256" key="2">
    <source>
        <dbReference type="ARBA" id="ARBA00010699"/>
    </source>
</evidence>
<dbReference type="KEGG" id="lsj:LSJ_0661"/>
<gene>
    <name evidence="8" type="primary">fmt</name>
    <name evidence="12" type="ORF">B7R82_05715</name>
    <name evidence="11" type="ORF">LSJ_0661</name>
</gene>
<comment type="catalytic activity">
    <reaction evidence="7 8">
        <text>L-methionyl-tRNA(fMet) + (6R)-10-formyltetrahydrofolate = N-formyl-L-methionyl-tRNA(fMet) + (6S)-5,6,7,8-tetrahydrofolate + H(+)</text>
        <dbReference type="Rhea" id="RHEA:24380"/>
        <dbReference type="Rhea" id="RHEA-COMP:9952"/>
        <dbReference type="Rhea" id="RHEA-COMP:9953"/>
        <dbReference type="ChEBI" id="CHEBI:15378"/>
        <dbReference type="ChEBI" id="CHEBI:57453"/>
        <dbReference type="ChEBI" id="CHEBI:78530"/>
        <dbReference type="ChEBI" id="CHEBI:78844"/>
        <dbReference type="ChEBI" id="CHEBI:195366"/>
        <dbReference type="EC" id="2.1.2.9"/>
    </reaction>
</comment>
<feature type="domain" description="Formyl transferase C-terminal" evidence="10">
    <location>
        <begin position="204"/>
        <end position="303"/>
    </location>
</feature>
<feature type="domain" description="Formyl transferase N-terminal" evidence="9">
    <location>
        <begin position="3"/>
        <end position="180"/>
    </location>
</feature>
<dbReference type="FunFam" id="3.40.50.170:FF:000004">
    <property type="entry name" value="Methionyl-tRNA formyltransferase"/>
    <property type="match status" value="1"/>
</dbReference>
<organism evidence="11 13">
    <name type="scientific">Ligilactobacillus salivarius</name>
    <dbReference type="NCBI Taxonomy" id="1624"/>
    <lineage>
        <taxon>Bacteria</taxon>
        <taxon>Bacillati</taxon>
        <taxon>Bacillota</taxon>
        <taxon>Bacilli</taxon>
        <taxon>Lactobacillales</taxon>
        <taxon>Lactobacillaceae</taxon>
        <taxon>Ligilactobacillus</taxon>
    </lineage>
</organism>
<dbReference type="CDD" id="cd08704">
    <property type="entry name" value="Met_tRNA_FMT_C"/>
    <property type="match status" value="1"/>
</dbReference>
<comment type="function">
    <text evidence="1 8">Attaches a formyl group to the free amino group of methionyl-tRNA(fMet). The formyl group appears to play a dual role in the initiator identity of N-formylmethionyl-tRNA by promoting its recognition by IF2 and preventing the misappropriation of this tRNA by the elongation apparatus.</text>
</comment>
<dbReference type="CDD" id="cd08646">
    <property type="entry name" value="FMT_core_Met-tRNA-FMT_N"/>
    <property type="match status" value="1"/>
</dbReference>
<sequence>MTNIVFMGTPAFAAPILEGIIENGYNILAVVTQPDRPVGRKRVLHASPVKEVALKYGIKVFQPVKLSGSDEMQEIIDLQPDLIVTAAYGQFLPTKLIESAKIASINVHGSLLPKYRGGAPVQYSIMNGDDKTGVTIIYMVKKMDAGDMLAQAELKIESTDDTGTIFEKMSILGRDVLLETLPKIISGNVEAVKQDENKVVFSPNIKPEEEILHLNLEAKEIDWKTRALRPAPGAYFKNFKGKRTKLWSIKPLEEKTEFAPGYVVNVDKHELKVSAYNGTVYSIIELQPAGKQKMDITSYLNGVGQGLKIGQRIIEDEE</sequence>
<dbReference type="PANTHER" id="PTHR11138">
    <property type="entry name" value="METHIONYL-TRNA FORMYLTRANSFERASE"/>
    <property type="match status" value="1"/>
</dbReference>
<evidence type="ECO:0000256" key="3">
    <source>
        <dbReference type="ARBA" id="ARBA00012261"/>
    </source>
</evidence>
<evidence type="ECO:0000313" key="14">
    <source>
        <dbReference type="Proteomes" id="UP000195378"/>
    </source>
</evidence>
<evidence type="ECO:0000256" key="4">
    <source>
        <dbReference type="ARBA" id="ARBA00016014"/>
    </source>
</evidence>
<evidence type="ECO:0000256" key="6">
    <source>
        <dbReference type="ARBA" id="ARBA00022917"/>
    </source>
</evidence>
<dbReference type="AlphaFoldDB" id="A0A089QCA3"/>
<evidence type="ECO:0000259" key="10">
    <source>
        <dbReference type="Pfam" id="PF02911"/>
    </source>
</evidence>
<name>A0A089QCA3_9LACO</name>
<evidence type="ECO:0000313" key="13">
    <source>
        <dbReference type="Proteomes" id="UP000029488"/>
    </source>
</evidence>
<dbReference type="SUPFAM" id="SSF50486">
    <property type="entry name" value="FMT C-terminal domain-like"/>
    <property type="match status" value="1"/>
</dbReference>
<dbReference type="RefSeq" id="WP_044004777.1">
    <property type="nucleotide sequence ID" value="NZ_CP007646.1"/>
</dbReference>
<dbReference type="Pfam" id="PF00551">
    <property type="entry name" value="Formyl_trans_N"/>
    <property type="match status" value="1"/>
</dbReference>
<dbReference type="EC" id="2.1.2.9" evidence="3 8"/>
<reference evidence="12 14" key="2">
    <citation type="submission" date="2017-04" db="EMBL/GenBank/DDBJ databases">
        <title>Complete genome sequence of Lactobacillus salivarius ZLS006, a probiotic strain isolated from healthy piglet.</title>
        <authorList>
            <person name="Zhang D."/>
        </authorList>
    </citation>
    <scope>NUCLEOTIDE SEQUENCE [LARGE SCALE GENOMIC DNA]</scope>
    <source>
        <strain evidence="12 14">ZLS006</strain>
    </source>
</reference>
<dbReference type="InterPro" id="IPR002376">
    <property type="entry name" value="Formyl_transf_N"/>
</dbReference>
<dbReference type="Proteomes" id="UP000195378">
    <property type="component" value="Chromosome"/>
</dbReference>
<keyword evidence="5 8" id="KW-0808">Transferase</keyword>
<dbReference type="NCBIfam" id="TIGR00460">
    <property type="entry name" value="fmt"/>
    <property type="match status" value="1"/>
</dbReference>
<dbReference type="InterPro" id="IPR036477">
    <property type="entry name" value="Formyl_transf_N_sf"/>
</dbReference>
<dbReference type="PROSITE" id="PS00373">
    <property type="entry name" value="GART"/>
    <property type="match status" value="1"/>
</dbReference>
<dbReference type="Pfam" id="PF02911">
    <property type="entry name" value="Formyl_trans_C"/>
    <property type="match status" value="1"/>
</dbReference>
<accession>A0A089QCA3</accession>
<dbReference type="SUPFAM" id="SSF53328">
    <property type="entry name" value="Formyltransferase"/>
    <property type="match status" value="1"/>
</dbReference>
<dbReference type="InterPro" id="IPR041711">
    <property type="entry name" value="Met-tRNA-FMT_N"/>
</dbReference>
<keyword evidence="6 8" id="KW-0648">Protein biosynthesis</keyword>